<name>A0A2T1D8U7_9CYAN</name>
<reference evidence="1 2" key="2">
    <citation type="submission" date="2018-03" db="EMBL/GenBank/DDBJ databases">
        <title>The ancient ancestry and fast evolution of plastids.</title>
        <authorList>
            <person name="Moore K.R."/>
            <person name="Magnabosco C."/>
            <person name="Momper L."/>
            <person name="Gold D.A."/>
            <person name="Bosak T."/>
            <person name="Fournier G.P."/>
        </authorList>
    </citation>
    <scope>NUCLEOTIDE SEQUENCE [LARGE SCALE GENOMIC DNA]</scope>
    <source>
        <strain evidence="1 2">ULC007</strain>
    </source>
</reference>
<keyword evidence="2" id="KW-1185">Reference proteome</keyword>
<organism evidence="1 2">
    <name type="scientific">Phormidesmis priestleyi ULC007</name>
    <dbReference type="NCBI Taxonomy" id="1920490"/>
    <lineage>
        <taxon>Bacteria</taxon>
        <taxon>Bacillati</taxon>
        <taxon>Cyanobacteriota</taxon>
        <taxon>Cyanophyceae</taxon>
        <taxon>Leptolyngbyales</taxon>
        <taxon>Leptolyngbyaceae</taxon>
        <taxon>Phormidesmis</taxon>
    </lineage>
</organism>
<sequence>MDEPIKSPYSQESQVTNVLDKLPQEAKHWAESLPWNQRRYVLSLCHLLCAATPNIQAEFLDEYTANGLIAKLVENREVKQKVKENLKRFYIPTELSESLVRSYIRQFYVHSAQDVRRKPDLFLESALRIVASTEERNSILNYILGFELIKMLFKMSWLQHEKLYRLQKNQEEFIDTYIKPIRHAHRINQIIVPRDERLFFARRDYFVQKPNLLDKKLVELAIATFTTEVTTNFGFSIVRHADSLIFNYDDIFVNEQEPIF</sequence>
<dbReference type="AlphaFoldDB" id="A0A2T1D8U7"/>
<protein>
    <submittedName>
        <fullName evidence="1">Cobyrinic acid a,c-diamide synthase</fullName>
    </submittedName>
</protein>
<reference evidence="1 2" key="1">
    <citation type="submission" date="2018-02" db="EMBL/GenBank/DDBJ databases">
        <authorList>
            <person name="Cohen D.B."/>
            <person name="Kent A.D."/>
        </authorList>
    </citation>
    <scope>NUCLEOTIDE SEQUENCE [LARGE SCALE GENOMIC DNA]</scope>
    <source>
        <strain evidence="1 2">ULC007</strain>
    </source>
</reference>
<accession>A0A2T1D8U7</accession>
<evidence type="ECO:0000313" key="1">
    <source>
        <dbReference type="EMBL" id="PSB16929.1"/>
    </source>
</evidence>
<dbReference type="OrthoDB" id="447636at2"/>
<dbReference type="EMBL" id="PVWG01000035">
    <property type="protein sequence ID" value="PSB16929.1"/>
    <property type="molecule type" value="Genomic_DNA"/>
</dbReference>
<evidence type="ECO:0000313" key="2">
    <source>
        <dbReference type="Proteomes" id="UP000238634"/>
    </source>
</evidence>
<dbReference type="Proteomes" id="UP000238634">
    <property type="component" value="Unassembled WGS sequence"/>
</dbReference>
<gene>
    <name evidence="1" type="ORF">C7B65_20235</name>
</gene>
<proteinExistence type="predicted"/>
<comment type="caution">
    <text evidence="1">The sequence shown here is derived from an EMBL/GenBank/DDBJ whole genome shotgun (WGS) entry which is preliminary data.</text>
</comment>